<feature type="compositionally biased region" description="Pro residues" evidence="10">
    <location>
        <begin position="97"/>
        <end position="112"/>
    </location>
</feature>
<organism evidence="13 14">
    <name type="scientific">Prosthecochloris ethylica</name>
    <dbReference type="NCBI Taxonomy" id="2743976"/>
    <lineage>
        <taxon>Bacteria</taxon>
        <taxon>Pseudomonadati</taxon>
        <taxon>Chlorobiota</taxon>
        <taxon>Chlorobiia</taxon>
        <taxon>Chlorobiales</taxon>
        <taxon>Chlorobiaceae</taxon>
        <taxon>Prosthecochloris</taxon>
    </lineage>
</organism>
<keyword evidence="9 11" id="KW-0472">Membrane</keyword>
<evidence type="ECO:0000256" key="2">
    <source>
        <dbReference type="ARBA" id="ARBA00006555"/>
    </source>
</evidence>
<evidence type="ECO:0000256" key="9">
    <source>
        <dbReference type="ARBA" id="ARBA00023136"/>
    </source>
</evidence>
<dbReference type="SUPFAM" id="SSF74653">
    <property type="entry name" value="TolA/TonB C-terminal domain"/>
    <property type="match status" value="1"/>
</dbReference>
<evidence type="ECO:0000256" key="7">
    <source>
        <dbReference type="ARBA" id="ARBA00022927"/>
    </source>
</evidence>
<keyword evidence="5" id="KW-0997">Cell inner membrane</keyword>
<evidence type="ECO:0000256" key="11">
    <source>
        <dbReference type="SAM" id="Phobius"/>
    </source>
</evidence>
<dbReference type="InterPro" id="IPR006260">
    <property type="entry name" value="TonB/TolA_C"/>
</dbReference>
<feature type="transmembrane region" description="Helical" evidence="11">
    <location>
        <begin position="45"/>
        <end position="64"/>
    </location>
</feature>
<proteinExistence type="inferred from homology"/>
<evidence type="ECO:0000256" key="6">
    <source>
        <dbReference type="ARBA" id="ARBA00022692"/>
    </source>
</evidence>
<feature type="region of interest" description="Disordered" evidence="10">
    <location>
        <begin position="96"/>
        <end position="147"/>
    </location>
</feature>
<keyword evidence="6 11" id="KW-0812">Transmembrane</keyword>
<evidence type="ECO:0000256" key="4">
    <source>
        <dbReference type="ARBA" id="ARBA00022475"/>
    </source>
</evidence>
<keyword evidence="7" id="KW-0653">Protein transport</keyword>
<dbReference type="RefSeq" id="WP_194185806.1">
    <property type="nucleotide sequence ID" value="NZ_JADGII010000003.1"/>
</dbReference>
<evidence type="ECO:0000256" key="8">
    <source>
        <dbReference type="ARBA" id="ARBA00022989"/>
    </source>
</evidence>
<evidence type="ECO:0000256" key="10">
    <source>
        <dbReference type="SAM" id="MobiDB-lite"/>
    </source>
</evidence>
<comment type="subcellular location">
    <subcellularLocation>
        <location evidence="1">Cell inner membrane</location>
        <topology evidence="1">Single-pass membrane protein</topology>
        <orientation evidence="1">Periplasmic side</orientation>
    </subcellularLocation>
</comment>
<dbReference type="NCBIfam" id="TIGR01352">
    <property type="entry name" value="tonB_Cterm"/>
    <property type="match status" value="1"/>
</dbReference>
<comment type="similarity">
    <text evidence="2">Belongs to the TonB family.</text>
</comment>
<evidence type="ECO:0000259" key="12">
    <source>
        <dbReference type="PROSITE" id="PS52015"/>
    </source>
</evidence>
<dbReference type="InterPro" id="IPR037682">
    <property type="entry name" value="TonB_C"/>
</dbReference>
<evidence type="ECO:0000256" key="1">
    <source>
        <dbReference type="ARBA" id="ARBA00004383"/>
    </source>
</evidence>
<keyword evidence="14" id="KW-1185">Reference proteome</keyword>
<keyword evidence="4" id="KW-1003">Cell membrane</keyword>
<dbReference type="Pfam" id="PF03544">
    <property type="entry name" value="TonB_C"/>
    <property type="match status" value="1"/>
</dbReference>
<dbReference type="PROSITE" id="PS52015">
    <property type="entry name" value="TONB_CTD"/>
    <property type="match status" value="1"/>
</dbReference>
<feature type="domain" description="TonB C-terminal" evidence="12">
    <location>
        <begin position="183"/>
        <end position="275"/>
    </location>
</feature>
<keyword evidence="8 11" id="KW-1133">Transmembrane helix</keyword>
<accession>A0ABR9XPW3</accession>
<evidence type="ECO:0000256" key="5">
    <source>
        <dbReference type="ARBA" id="ARBA00022519"/>
    </source>
</evidence>
<dbReference type="EMBL" id="JADGII010000003">
    <property type="protein sequence ID" value="MBF0636035.1"/>
    <property type="molecule type" value="Genomic_DNA"/>
</dbReference>
<dbReference type="PANTHER" id="PTHR33446">
    <property type="entry name" value="PROTEIN TONB-RELATED"/>
    <property type="match status" value="1"/>
</dbReference>
<dbReference type="Gene3D" id="3.30.1150.10">
    <property type="match status" value="1"/>
</dbReference>
<sequence>MSLEQMHKGAPERAGRWSLGRGYLDTDRLRGISYGNLSLRRQSHLYLAHGVIVALLLLVAFWGVSANWDRLAGVLGFGAERDGSEREYVAITHAVQLPPPPPIDRPAPPKAPKTPAQPVAPPKVETPPNVGKVKQVKKEEAPPEQTLATQEEIREVVQKQPGAGDEGSGGVVGGIGDGPVFVPCETMPTFRRQVKPRYPDIARRAGIEGKVIVSVLIDELGTPLKAQVVKRIPGDQHVFDEAARKALMDSRYTPGIQNGRPVKVWLTVPMRFTLD</sequence>
<protein>
    <submittedName>
        <fullName evidence="13">Energy transducer TonB</fullName>
    </submittedName>
</protein>
<dbReference type="InterPro" id="IPR051045">
    <property type="entry name" value="TonB-dependent_transducer"/>
</dbReference>
<dbReference type="Proteomes" id="UP000619838">
    <property type="component" value="Unassembled WGS sequence"/>
</dbReference>
<name>A0ABR9XPW3_9CHLB</name>
<reference evidence="13 14" key="1">
    <citation type="journal article" date="2020" name="Microorganisms">
        <title>Simultaneous Genome Sequencing of Prosthecochloris ethylica and Desulfuromonas acetoxidans within a Syntrophic Mixture Reveals Unique Pili and Protein Interactions.</title>
        <authorList>
            <person name="Kyndt J.A."/>
            <person name="Van Beeumen J.J."/>
            <person name="Meyer T.E."/>
        </authorList>
    </citation>
    <scope>NUCLEOTIDE SEQUENCE [LARGE SCALE GENOMIC DNA]</scope>
    <source>
        <strain evidence="13 14">N3</strain>
    </source>
</reference>
<gene>
    <name evidence="13" type="ORF">INT08_02415</name>
</gene>
<keyword evidence="3" id="KW-0813">Transport</keyword>
<comment type="caution">
    <text evidence="13">The sequence shown here is derived from an EMBL/GenBank/DDBJ whole genome shotgun (WGS) entry which is preliminary data.</text>
</comment>
<evidence type="ECO:0000256" key="3">
    <source>
        <dbReference type="ARBA" id="ARBA00022448"/>
    </source>
</evidence>
<evidence type="ECO:0000313" key="14">
    <source>
        <dbReference type="Proteomes" id="UP000619838"/>
    </source>
</evidence>
<evidence type="ECO:0000313" key="13">
    <source>
        <dbReference type="EMBL" id="MBF0636035.1"/>
    </source>
</evidence>